<organism evidence="5 6">
    <name type="scientific">Rhizoclosmatium globosum</name>
    <dbReference type="NCBI Taxonomy" id="329046"/>
    <lineage>
        <taxon>Eukaryota</taxon>
        <taxon>Fungi</taxon>
        <taxon>Fungi incertae sedis</taxon>
        <taxon>Chytridiomycota</taxon>
        <taxon>Chytridiomycota incertae sedis</taxon>
        <taxon>Chytridiomycetes</taxon>
        <taxon>Chytridiales</taxon>
        <taxon>Chytriomycetaceae</taxon>
        <taxon>Rhizoclosmatium</taxon>
    </lineage>
</organism>
<keyword evidence="4" id="KW-0812">Transmembrane</keyword>
<protein>
    <submittedName>
        <fullName evidence="5">Uncharacterized protein</fullName>
    </submittedName>
</protein>
<dbReference type="PANTHER" id="PTHR15885">
    <property type="entry name" value="COILED-COIL DOMAIN-CONTAINING PROTEIN 174"/>
    <property type="match status" value="1"/>
</dbReference>
<keyword evidence="6" id="KW-1185">Reference proteome</keyword>
<feature type="coiled-coil region" evidence="2">
    <location>
        <begin position="261"/>
        <end position="310"/>
    </location>
</feature>
<dbReference type="InterPro" id="IPR025066">
    <property type="entry name" value="CCDC174-like"/>
</dbReference>
<name>A0A1Y2CV76_9FUNG</name>
<accession>A0A1Y2CV76</accession>
<feature type="region of interest" description="Disordered" evidence="3">
    <location>
        <begin position="63"/>
        <end position="100"/>
    </location>
</feature>
<keyword evidence="4" id="KW-0472">Membrane</keyword>
<evidence type="ECO:0000256" key="3">
    <source>
        <dbReference type="SAM" id="MobiDB-lite"/>
    </source>
</evidence>
<feature type="compositionally biased region" description="Basic and acidic residues" evidence="3">
    <location>
        <begin position="146"/>
        <end position="166"/>
    </location>
</feature>
<dbReference type="AlphaFoldDB" id="A0A1Y2CV76"/>
<feature type="compositionally biased region" description="Acidic residues" evidence="3">
    <location>
        <begin position="167"/>
        <end position="182"/>
    </location>
</feature>
<feature type="compositionally biased region" description="Basic and acidic residues" evidence="3">
    <location>
        <begin position="63"/>
        <end position="73"/>
    </location>
</feature>
<keyword evidence="1 2" id="KW-0175">Coiled coil</keyword>
<dbReference type="Proteomes" id="UP000193642">
    <property type="component" value="Unassembled WGS sequence"/>
</dbReference>
<dbReference type="OrthoDB" id="333551at2759"/>
<gene>
    <name evidence="5" type="ORF">BCR33DRAFT_846586</name>
</gene>
<feature type="transmembrane region" description="Helical" evidence="4">
    <location>
        <begin position="456"/>
        <end position="478"/>
    </location>
</feature>
<evidence type="ECO:0000256" key="1">
    <source>
        <dbReference type="ARBA" id="ARBA00023054"/>
    </source>
</evidence>
<keyword evidence="4" id="KW-1133">Transmembrane helix</keyword>
<reference evidence="5 6" key="1">
    <citation type="submission" date="2016-07" db="EMBL/GenBank/DDBJ databases">
        <title>Pervasive Adenine N6-methylation of Active Genes in Fungi.</title>
        <authorList>
            <consortium name="DOE Joint Genome Institute"/>
            <person name="Mondo S.J."/>
            <person name="Dannebaum R.O."/>
            <person name="Kuo R.C."/>
            <person name="Labutti K."/>
            <person name="Haridas S."/>
            <person name="Kuo A."/>
            <person name="Salamov A."/>
            <person name="Ahrendt S.R."/>
            <person name="Lipzen A."/>
            <person name="Sullivan W."/>
            <person name="Andreopoulos W.B."/>
            <person name="Clum A."/>
            <person name="Lindquist E."/>
            <person name="Daum C."/>
            <person name="Ramamoorthy G.K."/>
            <person name="Gryganskyi A."/>
            <person name="Culley D."/>
            <person name="Magnuson J.K."/>
            <person name="James T.Y."/>
            <person name="O'Malley M.A."/>
            <person name="Stajich J.E."/>
            <person name="Spatafora J.W."/>
            <person name="Visel A."/>
            <person name="Grigoriev I.V."/>
        </authorList>
    </citation>
    <scope>NUCLEOTIDE SEQUENCE [LARGE SCALE GENOMIC DNA]</scope>
    <source>
        <strain evidence="5 6">JEL800</strain>
    </source>
</reference>
<dbReference type="PANTHER" id="PTHR15885:SF1">
    <property type="entry name" value="COILED-COIL DOMAIN-CONTAINING PROTEIN 174"/>
    <property type="match status" value="1"/>
</dbReference>
<proteinExistence type="predicted"/>
<evidence type="ECO:0000256" key="2">
    <source>
        <dbReference type="SAM" id="Coils"/>
    </source>
</evidence>
<evidence type="ECO:0000313" key="6">
    <source>
        <dbReference type="Proteomes" id="UP000193642"/>
    </source>
</evidence>
<feature type="region of interest" description="Disordered" evidence="3">
    <location>
        <begin position="122"/>
        <end position="187"/>
    </location>
</feature>
<feature type="region of interest" description="Disordered" evidence="3">
    <location>
        <begin position="201"/>
        <end position="231"/>
    </location>
</feature>
<evidence type="ECO:0000256" key="4">
    <source>
        <dbReference type="SAM" id="Phobius"/>
    </source>
</evidence>
<dbReference type="Pfam" id="PF13300">
    <property type="entry name" value="DUF4078"/>
    <property type="match status" value="1"/>
</dbReference>
<feature type="compositionally biased region" description="Polar residues" evidence="3">
    <location>
        <begin position="220"/>
        <end position="231"/>
    </location>
</feature>
<dbReference type="EMBL" id="MCGO01000006">
    <property type="protein sequence ID" value="ORY50913.1"/>
    <property type="molecule type" value="Genomic_DNA"/>
</dbReference>
<sequence length="495" mass="56624">MSGGKEIRGLSNAAVVELKAELFKQKEEFDRTRQSTTTLADLASATSNDNIKQFKKLSYANKKRLEDEHEARYGRRPNQKASSKSKSDKRKKDKSEEELKAVSDAALEASWVALQRKTAEYDRLKRNAPLSEDEDDDEAMRKRGKKGEDKVPLVDFMRKHLEKGDGEGDGDVDDEEEDDDPWVEATDAFGRTRIVRRSEAAKLRKEGQAGPSFVAGSGSGSTTHPDPNYTSQLISSDMSREQMRQEWERQAINLGTAFYALSQHEEERQKQMDALNNLRKDTMGSRVKAVQIKEERKAKLEERKALLRERKLTPGLSNERAVNIAEKLKHRLDSRNALRQEELKASGNVEKLSTPPISVDKTVRFREKQEKARERAANNYGMDGDPSTYNHPDPFPPRERRGYLNIHKPDYWNHPSTTSSIKSPPAIDLKTDLRHIRHMRGLAALRDYSVSQLHDWFFWVFTGVWMVMGSAFVFAVSVEEDNGEPLKLKERIEYD</sequence>
<dbReference type="STRING" id="329046.A0A1Y2CV76"/>
<dbReference type="GO" id="GO:0005634">
    <property type="term" value="C:nucleus"/>
    <property type="evidence" value="ECO:0007669"/>
    <property type="project" value="TreeGrafter"/>
</dbReference>
<evidence type="ECO:0000313" key="5">
    <source>
        <dbReference type="EMBL" id="ORY50913.1"/>
    </source>
</evidence>
<comment type="caution">
    <text evidence="5">The sequence shown here is derived from an EMBL/GenBank/DDBJ whole genome shotgun (WGS) entry which is preliminary data.</text>
</comment>